<dbReference type="EMBL" id="JBHSFW010000001">
    <property type="protein sequence ID" value="MFC4617725.1"/>
    <property type="molecule type" value="Genomic_DNA"/>
</dbReference>
<dbReference type="Gene3D" id="3.60.15.10">
    <property type="entry name" value="Ribonuclease Z/Hydroxyacylglutathione hydrolase-like"/>
    <property type="match status" value="1"/>
</dbReference>
<gene>
    <name evidence="2" type="ORF">ACFO4N_03165</name>
</gene>
<sequence>MDIEGHRKVKGHAGVYAPRATKPDIHRVQTLIANVYFVTLPNSDDWFLVDTGVANSEDKIISYAEEQYGADRPPVAILLTHGHFDHVGSVKPLVETWHVPVYAHKLELPYLTGKVNYPPADPTVGGGLMSRLAPLYPNEAIDLGEDVHPLPPDGRLPFTTEWRWIHTPGHTPGHVSFFRNMDRALIAGDAFITVKQESAFSVMTQAQEVHGPPQYFTTDWDDAWRSVKKLRLLEPSAAFTGHGIPMSGEDLAKGLDRLANDFDRLAIPEHGKYVH</sequence>
<dbReference type="SMART" id="SM00849">
    <property type="entry name" value="Lactamase_B"/>
    <property type="match status" value="1"/>
</dbReference>
<reference evidence="3" key="1">
    <citation type="journal article" date="2019" name="Int. J. Syst. Evol. Microbiol.">
        <title>The Global Catalogue of Microorganisms (GCM) 10K type strain sequencing project: providing services to taxonomists for standard genome sequencing and annotation.</title>
        <authorList>
            <consortium name="The Broad Institute Genomics Platform"/>
            <consortium name="The Broad Institute Genome Sequencing Center for Infectious Disease"/>
            <person name="Wu L."/>
            <person name="Ma J."/>
        </authorList>
    </citation>
    <scope>NUCLEOTIDE SEQUENCE [LARGE SCALE GENOMIC DNA]</scope>
    <source>
        <strain evidence="3">CGMCC 1.16306</strain>
    </source>
</reference>
<dbReference type="PANTHER" id="PTHR42951">
    <property type="entry name" value="METALLO-BETA-LACTAMASE DOMAIN-CONTAINING"/>
    <property type="match status" value="1"/>
</dbReference>
<dbReference type="InterPro" id="IPR036866">
    <property type="entry name" value="RibonucZ/Hydroxyglut_hydro"/>
</dbReference>
<evidence type="ECO:0000259" key="1">
    <source>
        <dbReference type="SMART" id="SM00849"/>
    </source>
</evidence>
<keyword evidence="3" id="KW-1185">Reference proteome</keyword>
<comment type="caution">
    <text evidence="2">The sequence shown here is derived from an EMBL/GenBank/DDBJ whole genome shotgun (WGS) entry which is preliminary data.</text>
</comment>
<dbReference type="SUPFAM" id="SSF56281">
    <property type="entry name" value="Metallo-hydrolase/oxidoreductase"/>
    <property type="match status" value="1"/>
</dbReference>
<accession>A0ABV9GM35</accession>
<dbReference type="InterPro" id="IPR050855">
    <property type="entry name" value="NDM-1-like"/>
</dbReference>
<name>A0ABV9GM35_9BACL</name>
<protein>
    <submittedName>
        <fullName evidence="2">MBL fold metallo-hydrolase</fullName>
    </submittedName>
</protein>
<evidence type="ECO:0000313" key="3">
    <source>
        <dbReference type="Proteomes" id="UP001596022"/>
    </source>
</evidence>
<evidence type="ECO:0000313" key="2">
    <source>
        <dbReference type="EMBL" id="MFC4617725.1"/>
    </source>
</evidence>
<organism evidence="2 3">
    <name type="scientific">Camelliibacillus cellulosilyticus</name>
    <dbReference type="NCBI Taxonomy" id="2174486"/>
    <lineage>
        <taxon>Bacteria</taxon>
        <taxon>Bacillati</taxon>
        <taxon>Bacillota</taxon>
        <taxon>Bacilli</taxon>
        <taxon>Bacillales</taxon>
        <taxon>Sporolactobacillaceae</taxon>
        <taxon>Camelliibacillus</taxon>
    </lineage>
</organism>
<dbReference type="PANTHER" id="PTHR42951:SF17">
    <property type="entry name" value="METALLO-BETA-LACTAMASE DOMAIN-CONTAINING PROTEIN"/>
    <property type="match status" value="1"/>
</dbReference>
<dbReference type="Proteomes" id="UP001596022">
    <property type="component" value="Unassembled WGS sequence"/>
</dbReference>
<dbReference type="RefSeq" id="WP_376844755.1">
    <property type="nucleotide sequence ID" value="NZ_JBHSFW010000001.1"/>
</dbReference>
<dbReference type="CDD" id="cd07721">
    <property type="entry name" value="yflN-like_MBL-fold"/>
    <property type="match status" value="1"/>
</dbReference>
<feature type="domain" description="Metallo-beta-lactamase" evidence="1">
    <location>
        <begin position="32"/>
        <end position="242"/>
    </location>
</feature>
<dbReference type="Pfam" id="PF00753">
    <property type="entry name" value="Lactamase_B"/>
    <property type="match status" value="1"/>
</dbReference>
<proteinExistence type="predicted"/>
<dbReference type="InterPro" id="IPR001279">
    <property type="entry name" value="Metallo-B-lactamas"/>
</dbReference>